<dbReference type="EMBL" id="GDID01005477">
    <property type="protein sequence ID" value="JAP91129.1"/>
    <property type="molecule type" value="Transcribed_RNA"/>
</dbReference>
<feature type="region of interest" description="Disordered" evidence="2">
    <location>
        <begin position="241"/>
        <end position="270"/>
    </location>
</feature>
<gene>
    <name evidence="5" type="ORF">TPC1_17345</name>
</gene>
<feature type="domain" description="NOT2/NOT3/NOT5 C-terminal" evidence="4">
    <location>
        <begin position="481"/>
        <end position="542"/>
    </location>
</feature>
<evidence type="ECO:0000259" key="4">
    <source>
        <dbReference type="Pfam" id="PF04153"/>
    </source>
</evidence>
<dbReference type="InterPro" id="IPR007207">
    <property type="entry name" value="Not_N"/>
</dbReference>
<feature type="coiled-coil region" evidence="1">
    <location>
        <begin position="37"/>
        <end position="67"/>
    </location>
</feature>
<evidence type="ECO:0000259" key="3">
    <source>
        <dbReference type="Pfam" id="PF04065"/>
    </source>
</evidence>
<evidence type="ECO:0000256" key="1">
    <source>
        <dbReference type="SAM" id="Coils"/>
    </source>
</evidence>
<dbReference type="Gene3D" id="2.30.30.1020">
    <property type="entry name" value="CCR4-NOT complex subunit 2/3/5, C-terminal domain"/>
    <property type="match status" value="1"/>
</dbReference>
<protein>
    <submittedName>
        <fullName evidence="5">Uncharacterized protein</fullName>
    </submittedName>
</protein>
<keyword evidence="1" id="KW-0175">Coiled coil</keyword>
<dbReference type="GO" id="GO:0005634">
    <property type="term" value="C:nucleus"/>
    <property type="evidence" value="ECO:0007669"/>
    <property type="project" value="InterPro"/>
</dbReference>
<accession>A0A146K6I4</accession>
<sequence>MSKLKKNRQQSQEIERVLKIIDDGLKEFQVMWSDFSKNQSSKMEQQLRQQLQKLQKNRAQVRQWQDDPTLKDYAIRLTNSRQLIEAEMSRFKVSEKSIRNKDDSEAEQDEALAWINRCITNLKVEITNLEFTDTNKKQKRVKEQQATVYKNHLEKFERIHGAIEEQILTNDDLENARILIDEFIESIKIQYSEMDFDIYNEIDEIIDNGGKLEEQYEQEHDDKKQVNEEIIKQTNLILEQEQKQKDEKERAIREKKERDKREEEAKRQEELKRIEEEKRRVEEELQKQIEAEQKAAELKRQEEKRLQEKRLEEEKLIEMKQIEIQKQQIKFEQKSQPVQLKTPLKLQQAPNRWSLSSTNPQKAVLSNIDSNKVTAFSAIQIQKTQKVHEPKPISEDFLSLLDEPFTFQAEYNDQQQPQFVQTSLELAFRHRNPKIFEIFQQEKQNSQIELSDKQLQQRLTQAKQKLQIPEQKTIQIKVGQKCATYDSVKKVQIQQFESLSTDTLLYVFHHFPGTIEQELAAEILRRNWNYNQLKNCWVQNKNGKHVWYDFKSGQLFEGEVTGGVFEWL</sequence>
<name>A0A146K6I4_9EUKA</name>
<proteinExistence type="predicted"/>
<evidence type="ECO:0000256" key="2">
    <source>
        <dbReference type="SAM" id="MobiDB-lite"/>
    </source>
</evidence>
<feature type="domain" description="CCR4-Not complex component Not N-terminal" evidence="3">
    <location>
        <begin position="7"/>
        <end position="203"/>
    </location>
</feature>
<organism evidence="5">
    <name type="scientific">Trepomonas sp. PC1</name>
    <dbReference type="NCBI Taxonomy" id="1076344"/>
    <lineage>
        <taxon>Eukaryota</taxon>
        <taxon>Metamonada</taxon>
        <taxon>Diplomonadida</taxon>
        <taxon>Hexamitidae</taxon>
        <taxon>Hexamitinae</taxon>
        <taxon>Trepomonas</taxon>
    </lineage>
</organism>
<dbReference type="AlphaFoldDB" id="A0A146K6I4"/>
<dbReference type="GO" id="GO:0006355">
    <property type="term" value="P:regulation of DNA-templated transcription"/>
    <property type="evidence" value="ECO:0007669"/>
    <property type="project" value="InterPro"/>
</dbReference>
<reference evidence="5" key="1">
    <citation type="submission" date="2015-07" db="EMBL/GenBank/DDBJ databases">
        <title>Adaptation to a free-living lifestyle via gene acquisitions in the diplomonad Trepomonas sp. PC1.</title>
        <authorList>
            <person name="Xu F."/>
            <person name="Jerlstrom-Hultqvist J."/>
            <person name="Kolisko M."/>
            <person name="Simpson A.G.B."/>
            <person name="Roger A.J."/>
            <person name="Svard S.G."/>
            <person name="Andersson J.O."/>
        </authorList>
    </citation>
    <scope>NUCLEOTIDE SEQUENCE</scope>
    <source>
        <strain evidence="5">PC1</strain>
    </source>
</reference>
<dbReference type="InterPro" id="IPR007282">
    <property type="entry name" value="NOT2/3/5_C"/>
</dbReference>
<dbReference type="InterPro" id="IPR038635">
    <property type="entry name" value="CCR4-NOT_su2/3/5_C_sf"/>
</dbReference>
<evidence type="ECO:0000313" key="5">
    <source>
        <dbReference type="EMBL" id="JAP91129.1"/>
    </source>
</evidence>
<dbReference type="Pfam" id="PF04153">
    <property type="entry name" value="NOT2_3_5_C"/>
    <property type="match status" value="1"/>
</dbReference>
<dbReference type="Pfam" id="PF04065">
    <property type="entry name" value="Not3"/>
    <property type="match status" value="1"/>
</dbReference>